<evidence type="ECO:0000256" key="1">
    <source>
        <dbReference type="SAM" id="MobiDB-lite"/>
    </source>
</evidence>
<dbReference type="InterPro" id="IPR024983">
    <property type="entry name" value="CHAT_dom"/>
</dbReference>
<evidence type="ECO:0000259" key="2">
    <source>
        <dbReference type="Pfam" id="PF12770"/>
    </source>
</evidence>
<accession>A0ABY6PQE4</accession>
<feature type="compositionally biased region" description="Pro residues" evidence="1">
    <location>
        <begin position="23"/>
        <end position="33"/>
    </location>
</feature>
<protein>
    <submittedName>
        <fullName evidence="3">CHAT domain-containing protein</fullName>
    </submittedName>
</protein>
<gene>
    <name evidence="3" type="ORF">NEH16_09940</name>
</gene>
<dbReference type="EMBL" id="CP098740">
    <property type="protein sequence ID" value="UZK54423.1"/>
    <property type="molecule type" value="Genomic_DNA"/>
</dbReference>
<dbReference type="Pfam" id="PF12770">
    <property type="entry name" value="CHAT"/>
    <property type="match status" value="1"/>
</dbReference>
<organism evidence="3 4">
    <name type="scientific">Streptomyces drozdowiczii</name>
    <dbReference type="NCBI Taxonomy" id="202862"/>
    <lineage>
        <taxon>Bacteria</taxon>
        <taxon>Bacillati</taxon>
        <taxon>Actinomycetota</taxon>
        <taxon>Actinomycetes</taxon>
        <taxon>Kitasatosporales</taxon>
        <taxon>Streptomycetaceae</taxon>
        <taxon>Streptomyces</taxon>
    </lineage>
</organism>
<dbReference type="Proteomes" id="UP001164963">
    <property type="component" value="Chromosome"/>
</dbReference>
<keyword evidence="4" id="KW-1185">Reference proteome</keyword>
<feature type="domain" description="CHAT" evidence="2">
    <location>
        <begin position="225"/>
        <end position="358"/>
    </location>
</feature>
<feature type="region of interest" description="Disordered" evidence="1">
    <location>
        <begin position="20"/>
        <end position="43"/>
    </location>
</feature>
<dbReference type="RefSeq" id="WP_265541153.1">
    <property type="nucleotide sequence ID" value="NZ_CP098740.1"/>
</dbReference>
<evidence type="ECO:0000313" key="4">
    <source>
        <dbReference type="Proteomes" id="UP001164963"/>
    </source>
</evidence>
<name>A0ABY6PQE4_9ACTN</name>
<evidence type="ECO:0000313" key="3">
    <source>
        <dbReference type="EMBL" id="UZK54423.1"/>
    </source>
</evidence>
<reference evidence="3" key="1">
    <citation type="journal article" date="2022" name="Front. Microbiol.">
        <title>Mirubactin C rescues the lethal effect of cell wall biosynthesis mutations in Bacillus subtilis.</title>
        <authorList>
            <person name="Kepplinger B."/>
            <person name="Wen X."/>
            <person name="Tyler A.R."/>
            <person name="Kim B.Y."/>
            <person name="Brown J."/>
            <person name="Banks P."/>
            <person name="Dashti Y."/>
            <person name="Mackenzie E.S."/>
            <person name="Wills C."/>
            <person name="Kawai Y."/>
            <person name="Waldron K.J."/>
            <person name="Allenby N.E.E."/>
            <person name="Wu L.J."/>
            <person name="Hall M.J."/>
            <person name="Errington J."/>
        </authorList>
    </citation>
    <scope>NUCLEOTIDE SEQUENCE</scope>
    <source>
        <strain evidence="3">MDA8-470</strain>
    </source>
</reference>
<proteinExistence type="predicted"/>
<sequence>MGDGRLRLIRGMVASAAQALPGPRLPAPGPPEPRGLGAAPVDAARPPDTAYARIRVARHHTGAGAPDAFGIEAWCAGVDRLPYTTGPDQLRPGDIGFGHARRGGIPPSELFRSIRRWSKYQHRLTDWINRCRRVHGEALQIVVLDQTGFELPWEALDLPPEPGAGLRGGPLGALVDVARWLDDFPDRAVAPDGRVLSFFHADMTRDQEFFDPYEHRPHFGIESFLSNLDDLAEQRTGLVYMGCHGTFDQELSKLTLGGGTWADYHDLDMRLLGRDASLVCLNACHSGRFLDYGGDGRQYLRGFTQIFLRNGAGGCIVSAGAVGDPEARVMIRRIVDTVTEAPGRPVATALRAFRAEVYDTFLAGGGVPMMVKDDGTFDRDRQQNVLRLLYSLMFQYYGHPLSTLRLTARHQGVPVPTEAGGRP</sequence>